<gene>
    <name evidence="2" type="ORF">C7460_12351</name>
</gene>
<name>A0A3D9KZL8_MARFU</name>
<dbReference type="AlphaFoldDB" id="A0A3D9KZL8"/>
<reference evidence="2 3" key="1">
    <citation type="submission" date="2018-07" db="EMBL/GenBank/DDBJ databases">
        <title>Genomic Encyclopedia of Type Strains, Phase IV (KMG-IV): sequencing the most valuable type-strain genomes for metagenomic binning, comparative biology and taxonomic classification.</title>
        <authorList>
            <person name="Goeker M."/>
        </authorList>
    </citation>
    <scope>NUCLEOTIDE SEQUENCE [LARGE SCALE GENOMIC DNA]</scope>
    <source>
        <strain evidence="2 3">DSM 4134</strain>
    </source>
</reference>
<feature type="transmembrane region" description="Helical" evidence="1">
    <location>
        <begin position="47"/>
        <end position="65"/>
    </location>
</feature>
<protein>
    <submittedName>
        <fullName evidence="2">Uncharacterized protein</fullName>
    </submittedName>
</protein>
<dbReference type="OrthoDB" id="838071at2"/>
<evidence type="ECO:0000313" key="3">
    <source>
        <dbReference type="Proteomes" id="UP000256779"/>
    </source>
</evidence>
<evidence type="ECO:0000256" key="1">
    <source>
        <dbReference type="SAM" id="Phobius"/>
    </source>
</evidence>
<keyword evidence="1" id="KW-0812">Transmembrane</keyword>
<dbReference type="EMBL" id="QREG01000023">
    <property type="protein sequence ID" value="RED93871.1"/>
    <property type="molecule type" value="Genomic_DNA"/>
</dbReference>
<keyword evidence="3" id="KW-1185">Reference proteome</keyword>
<dbReference type="RefSeq" id="WP_115869790.1">
    <property type="nucleotide sequence ID" value="NZ_QREG01000023.1"/>
</dbReference>
<keyword evidence="1" id="KW-0472">Membrane</keyword>
<sequence>MVKVVNFLKFLSIVLFLGILLMVYAYLPVQVSLETAPGGYQLHKETFFYYTITGFIVINIVLLAFQKLNEKRLSGDPLKAWMRGLGFVVNIYLTLIIGFIGVINNTTHLDPASFAYLNYLGPFLLVAWFVGLFYLVFSKR</sequence>
<organism evidence="2 3">
    <name type="scientific">Marinoscillum furvescens DSM 4134</name>
    <dbReference type="NCBI Taxonomy" id="1122208"/>
    <lineage>
        <taxon>Bacteria</taxon>
        <taxon>Pseudomonadati</taxon>
        <taxon>Bacteroidota</taxon>
        <taxon>Cytophagia</taxon>
        <taxon>Cytophagales</taxon>
        <taxon>Reichenbachiellaceae</taxon>
        <taxon>Marinoscillum</taxon>
    </lineage>
</organism>
<comment type="caution">
    <text evidence="2">The sequence shown here is derived from an EMBL/GenBank/DDBJ whole genome shotgun (WGS) entry which is preliminary data.</text>
</comment>
<feature type="transmembrane region" description="Helical" evidence="1">
    <location>
        <begin position="7"/>
        <end position="27"/>
    </location>
</feature>
<proteinExistence type="predicted"/>
<evidence type="ECO:0000313" key="2">
    <source>
        <dbReference type="EMBL" id="RED93871.1"/>
    </source>
</evidence>
<dbReference type="Proteomes" id="UP000256779">
    <property type="component" value="Unassembled WGS sequence"/>
</dbReference>
<keyword evidence="1" id="KW-1133">Transmembrane helix</keyword>
<feature type="transmembrane region" description="Helical" evidence="1">
    <location>
        <begin position="85"/>
        <end position="104"/>
    </location>
</feature>
<feature type="transmembrane region" description="Helical" evidence="1">
    <location>
        <begin position="116"/>
        <end position="137"/>
    </location>
</feature>
<accession>A0A3D9KZL8</accession>